<accession>A0A225EAH0</accession>
<evidence type="ECO:0000313" key="3">
    <source>
        <dbReference type="EMBL" id="OWK47026.1"/>
    </source>
</evidence>
<protein>
    <submittedName>
        <fullName evidence="3">Uncharacterized protein</fullName>
    </submittedName>
</protein>
<comment type="caution">
    <text evidence="3">The sequence shown here is derived from an EMBL/GenBank/DDBJ whole genome shotgun (WGS) entry which is preliminary data.</text>
</comment>
<feature type="compositionally biased region" description="Basic residues" evidence="1">
    <location>
        <begin position="349"/>
        <end position="360"/>
    </location>
</feature>
<name>A0A225EAH0_9BACT</name>
<feature type="chain" id="PRO_5013325024" evidence="2">
    <location>
        <begin position="36"/>
        <end position="395"/>
    </location>
</feature>
<dbReference type="EMBL" id="NIDE01000001">
    <property type="protein sequence ID" value="OWK47026.1"/>
    <property type="molecule type" value="Genomic_DNA"/>
</dbReference>
<feature type="signal peptide" evidence="2">
    <location>
        <begin position="1"/>
        <end position="35"/>
    </location>
</feature>
<keyword evidence="2" id="KW-0732">Signal</keyword>
<evidence type="ECO:0000256" key="2">
    <source>
        <dbReference type="SAM" id="SignalP"/>
    </source>
</evidence>
<evidence type="ECO:0000313" key="4">
    <source>
        <dbReference type="Proteomes" id="UP000214646"/>
    </source>
</evidence>
<organism evidence="3 4">
    <name type="scientific">Fimbriiglobus ruber</name>
    <dbReference type="NCBI Taxonomy" id="1908690"/>
    <lineage>
        <taxon>Bacteria</taxon>
        <taxon>Pseudomonadati</taxon>
        <taxon>Planctomycetota</taxon>
        <taxon>Planctomycetia</taxon>
        <taxon>Gemmatales</taxon>
        <taxon>Gemmataceae</taxon>
        <taxon>Fimbriiglobus</taxon>
    </lineage>
</organism>
<feature type="region of interest" description="Disordered" evidence="1">
    <location>
        <begin position="348"/>
        <end position="370"/>
    </location>
</feature>
<evidence type="ECO:0000256" key="1">
    <source>
        <dbReference type="SAM" id="MobiDB-lite"/>
    </source>
</evidence>
<keyword evidence="4" id="KW-1185">Reference proteome</keyword>
<dbReference type="AlphaFoldDB" id="A0A225EAH0"/>
<sequence length="395" mass="43338">MLLRTPRTARSFARVAVAAALVVVAFMTTTASAYAQRKHEVRIADARVGLPAGRFSSETDADTQKAVNVIKRDTWAPVYVRLEMLREYPGGVALKVETTDADGLNTSATFPLASTLSGQLPGARLEPSELGAVPYVRSGDRGGEMKLTVVSTDGEKNISEPFHIRYIPFRDMSTYVVTSLGSRLPGFDLPRINQTGGATSGTTRAALRGGRVETSAITNVREMPDQWFGYQVSDLVVLTTGSAPGDFLDDLFDKEKSAPFKERRAALLEWVRRGANSLLVSGRTPPNFRNTSSSGTCCPRPFKPISRASRSANWSFPSRFTGHFARAPIRSPSRDWSFRRTAPCVSCSQHRRPTRPRRRWSCKETTGSGGSPWWRSTLTSRHSWITTSEANSGTG</sequence>
<gene>
    <name evidence="3" type="ORF">FRUB_00725</name>
</gene>
<reference evidence="4" key="1">
    <citation type="submission" date="2017-06" db="EMBL/GenBank/DDBJ databases">
        <title>Genome analysis of Fimbriiglobus ruber SP5, the first member of the order Planctomycetales with confirmed chitinolytic capability.</title>
        <authorList>
            <person name="Ravin N.V."/>
            <person name="Rakitin A.L."/>
            <person name="Ivanova A.A."/>
            <person name="Beletsky A.V."/>
            <person name="Kulichevskaya I.S."/>
            <person name="Mardanov A.V."/>
            <person name="Dedysh S.N."/>
        </authorList>
    </citation>
    <scope>NUCLEOTIDE SEQUENCE [LARGE SCALE GENOMIC DNA]</scope>
    <source>
        <strain evidence="4">SP5</strain>
    </source>
</reference>
<proteinExistence type="predicted"/>
<dbReference type="Proteomes" id="UP000214646">
    <property type="component" value="Unassembled WGS sequence"/>
</dbReference>